<sequence length="379" mass="42903">MSKVLKSRSQAAIEFIVVLDVVQFQSYGEYSSTSSILEQLHESISVHPFRLFTMAAASYDTGPNGQTEKLSAPGQATQPDSDASSSPSFRELSHRTNAWELLWKEISWRFAFAVIWSVILIVTLYAFAEMGNLSSWQKRWFNMISILFSALISLILGSLLGLLGSTMRWPLLARNPNSPLDVDLILGMANPTGAAKLIWHHTKTWRWTTTTWIVTTYLLVNIIGRLSVALFGLTYDLNEEAVVDYPIMVTDWSTDEWFNISQNELVGTAEDFSVVNLNMGQLVNYAQIGLLTFPIPFDPTDTSSYNLRNINDEGLDREVDDNRVRYSYFLKEYRGEEEQASRDRVLHSSASCIGRTRYEVDVYEDGEVVGTMGQWPQLV</sequence>
<keyword evidence="2" id="KW-1133">Transmembrane helix</keyword>
<name>A0ABR4GX07_9EURO</name>
<organism evidence="3 4">
    <name type="scientific">Aspergillus granulosus</name>
    <dbReference type="NCBI Taxonomy" id="176169"/>
    <lineage>
        <taxon>Eukaryota</taxon>
        <taxon>Fungi</taxon>
        <taxon>Dikarya</taxon>
        <taxon>Ascomycota</taxon>
        <taxon>Pezizomycotina</taxon>
        <taxon>Eurotiomycetes</taxon>
        <taxon>Eurotiomycetidae</taxon>
        <taxon>Eurotiales</taxon>
        <taxon>Aspergillaceae</taxon>
        <taxon>Aspergillus</taxon>
        <taxon>Aspergillus subgen. Nidulantes</taxon>
    </lineage>
</organism>
<feature type="region of interest" description="Disordered" evidence="1">
    <location>
        <begin position="66"/>
        <end position="89"/>
    </location>
</feature>
<feature type="compositionally biased region" description="Polar residues" evidence="1">
    <location>
        <begin position="66"/>
        <end position="88"/>
    </location>
</feature>
<evidence type="ECO:0000256" key="1">
    <source>
        <dbReference type="SAM" id="MobiDB-lite"/>
    </source>
</evidence>
<keyword evidence="2" id="KW-0472">Membrane</keyword>
<feature type="transmembrane region" description="Helical" evidence="2">
    <location>
        <begin position="140"/>
        <end position="164"/>
    </location>
</feature>
<accession>A0ABR4GX07</accession>
<evidence type="ECO:0000313" key="3">
    <source>
        <dbReference type="EMBL" id="KAL2807700.1"/>
    </source>
</evidence>
<comment type="caution">
    <text evidence="3">The sequence shown here is derived from an EMBL/GenBank/DDBJ whole genome shotgun (WGS) entry which is preliminary data.</text>
</comment>
<keyword evidence="4" id="KW-1185">Reference proteome</keyword>
<proteinExistence type="predicted"/>
<keyword evidence="2" id="KW-0812">Transmembrane</keyword>
<dbReference type="Proteomes" id="UP001610334">
    <property type="component" value="Unassembled WGS sequence"/>
</dbReference>
<protein>
    <submittedName>
        <fullName evidence="3">Uncharacterized protein</fullName>
    </submittedName>
</protein>
<dbReference type="EMBL" id="JBFXLT010000133">
    <property type="protein sequence ID" value="KAL2807700.1"/>
    <property type="molecule type" value="Genomic_DNA"/>
</dbReference>
<feature type="transmembrane region" description="Helical" evidence="2">
    <location>
        <begin position="110"/>
        <end position="128"/>
    </location>
</feature>
<reference evidence="3 4" key="1">
    <citation type="submission" date="2024-07" db="EMBL/GenBank/DDBJ databases">
        <title>Section-level genome sequencing and comparative genomics of Aspergillus sections Usti and Cavernicolus.</title>
        <authorList>
            <consortium name="Lawrence Berkeley National Laboratory"/>
            <person name="Nybo J.L."/>
            <person name="Vesth T.C."/>
            <person name="Theobald S."/>
            <person name="Frisvad J.C."/>
            <person name="Larsen T.O."/>
            <person name="Kjaerboelling I."/>
            <person name="Rothschild-Mancinelli K."/>
            <person name="Lyhne E.K."/>
            <person name="Kogle M.E."/>
            <person name="Barry K."/>
            <person name="Clum A."/>
            <person name="Na H."/>
            <person name="Ledsgaard L."/>
            <person name="Lin J."/>
            <person name="Lipzen A."/>
            <person name="Kuo A."/>
            <person name="Riley R."/>
            <person name="Mondo S."/>
            <person name="Labutti K."/>
            <person name="Haridas S."/>
            <person name="Pangalinan J."/>
            <person name="Salamov A.A."/>
            <person name="Simmons B.A."/>
            <person name="Magnuson J.K."/>
            <person name="Chen J."/>
            <person name="Drula E."/>
            <person name="Henrissat B."/>
            <person name="Wiebenga A."/>
            <person name="Lubbers R.J."/>
            <person name="Gomes A.C."/>
            <person name="Makela M.R."/>
            <person name="Stajich J."/>
            <person name="Grigoriev I.V."/>
            <person name="Mortensen U.H."/>
            <person name="De Vries R.P."/>
            <person name="Baker S.E."/>
            <person name="Andersen M.R."/>
        </authorList>
    </citation>
    <scope>NUCLEOTIDE SEQUENCE [LARGE SCALE GENOMIC DNA]</scope>
    <source>
        <strain evidence="3 4">CBS 588.65</strain>
    </source>
</reference>
<evidence type="ECO:0000313" key="4">
    <source>
        <dbReference type="Proteomes" id="UP001610334"/>
    </source>
</evidence>
<gene>
    <name evidence="3" type="ORF">BJX63DRAFT_62523</name>
</gene>
<evidence type="ECO:0000256" key="2">
    <source>
        <dbReference type="SAM" id="Phobius"/>
    </source>
</evidence>